<evidence type="ECO:0000313" key="2">
    <source>
        <dbReference type="EMBL" id="MBS5413355.1"/>
    </source>
</evidence>
<feature type="domain" description="Caspase family p20" evidence="1">
    <location>
        <begin position="1"/>
        <end position="132"/>
    </location>
</feature>
<comment type="caution">
    <text evidence="2">The sequence shown here is derived from an EMBL/GenBank/DDBJ whole genome shotgun (WGS) entry which is preliminary data.</text>
</comment>
<proteinExistence type="predicted"/>
<dbReference type="AlphaFoldDB" id="A0A943DSU2"/>
<evidence type="ECO:0000313" key="3">
    <source>
        <dbReference type="Proteomes" id="UP000782901"/>
    </source>
</evidence>
<dbReference type="PROSITE" id="PS50208">
    <property type="entry name" value="CASPASE_P20"/>
    <property type="match status" value="1"/>
</dbReference>
<name>A0A943DSU2_BACT4</name>
<dbReference type="GO" id="GO:0004197">
    <property type="term" value="F:cysteine-type endopeptidase activity"/>
    <property type="evidence" value="ECO:0007669"/>
    <property type="project" value="InterPro"/>
</dbReference>
<evidence type="ECO:0000259" key="1">
    <source>
        <dbReference type="PROSITE" id="PS50208"/>
    </source>
</evidence>
<protein>
    <submittedName>
        <fullName evidence="2">Caspase family protein</fullName>
    </submittedName>
</protein>
<dbReference type="GO" id="GO:0006508">
    <property type="term" value="P:proteolysis"/>
    <property type="evidence" value="ECO:0007669"/>
    <property type="project" value="InterPro"/>
</dbReference>
<organism evidence="2 3">
    <name type="scientific">Bacteroides thetaiotaomicron</name>
    <dbReference type="NCBI Taxonomy" id="818"/>
    <lineage>
        <taxon>Bacteria</taxon>
        <taxon>Pseudomonadati</taxon>
        <taxon>Bacteroidota</taxon>
        <taxon>Bacteroidia</taxon>
        <taxon>Bacteroidales</taxon>
        <taxon>Bacteroidaceae</taxon>
        <taxon>Bacteroides</taxon>
    </lineage>
</organism>
<sequence length="492" mass="56217">MNALALVIGNAEYAQEKDKLINATNDADDFAAKLLNLGFIVQKKNNCTLQIFDREVRKFGEDLKKFDVGLFYFSGHGLQIDGRNYLTSIDTSFVDSISAKHTSFPLDEIIEYMQQAKPIIKILILDACRDNPLPNQYRSVNGEGLAPIHAPKGTIIAFSTSPGEKAMDYGAGRNSIYTGSLLNHIDDPNIPIEDFFKRVRTSVFTLSNGKQTSWEHTSLIGNFCFNSGQLIHSINLPYKKEYIADESFISDGSEIDTIIEKLKSYDWYKQNPAIDKLNRIDKANINDNSKFLLGRNILQTAIGGEFAANSIIKNLGTWLSSWSTGKENHVLNGILFEIYFNSKGQFRQGDFKSDLIDDIFRLEANEQYKSSFDFIREQLMPFREYLFYLPSNPPTTLPIELQFEKEVYTTPKGIEKDAYKLLAVKLYDINIMEPYIDDDLAYKMVSYDQLIDLLHYQLCISLDRLRVSMSINSSDLKRIYIPWELKLSPKEK</sequence>
<gene>
    <name evidence="2" type="ORF">KHY35_22030</name>
</gene>
<dbReference type="InterPro" id="IPR011600">
    <property type="entry name" value="Pept_C14_caspase"/>
</dbReference>
<dbReference type="EMBL" id="JAGZEE010000050">
    <property type="protein sequence ID" value="MBS5413355.1"/>
    <property type="molecule type" value="Genomic_DNA"/>
</dbReference>
<dbReference type="InterPro" id="IPR029030">
    <property type="entry name" value="Caspase-like_dom_sf"/>
</dbReference>
<dbReference type="InterPro" id="IPR001309">
    <property type="entry name" value="Pept_C14_p20"/>
</dbReference>
<reference evidence="2" key="1">
    <citation type="submission" date="2021-02" db="EMBL/GenBank/DDBJ databases">
        <title>Infant gut strain persistence is associated with maternal origin, phylogeny, and functional potential including surface adhesion and iron acquisition.</title>
        <authorList>
            <person name="Lou Y.C."/>
        </authorList>
    </citation>
    <scope>NUCLEOTIDE SEQUENCE</scope>
    <source>
        <strain evidence="2">L3_082_243G1_dasL3_082_243G1_maxbin2.maxbin.015s ta_sub</strain>
    </source>
</reference>
<dbReference type="PANTHER" id="PTHR22576">
    <property type="entry name" value="MUCOSA ASSOCIATED LYMPHOID TISSUE LYMPHOMA TRANSLOCATION PROTEIN 1/PARACASPASE"/>
    <property type="match status" value="1"/>
</dbReference>
<dbReference type="SUPFAM" id="SSF52129">
    <property type="entry name" value="Caspase-like"/>
    <property type="match status" value="1"/>
</dbReference>
<dbReference type="Pfam" id="PF00656">
    <property type="entry name" value="Peptidase_C14"/>
    <property type="match status" value="1"/>
</dbReference>
<dbReference type="Gene3D" id="3.40.50.1460">
    <property type="match status" value="1"/>
</dbReference>
<dbReference type="PANTHER" id="PTHR22576:SF37">
    <property type="entry name" value="MUCOSA-ASSOCIATED LYMPHOID TISSUE LYMPHOMA TRANSLOCATION PROTEIN 1"/>
    <property type="match status" value="1"/>
</dbReference>
<dbReference type="Proteomes" id="UP000782901">
    <property type="component" value="Unassembled WGS sequence"/>
</dbReference>
<accession>A0A943DSU2</accession>
<dbReference type="InterPro" id="IPR052039">
    <property type="entry name" value="Caspase-related_regulators"/>
</dbReference>